<comment type="caution">
    <text evidence="3">The sequence shown here is derived from an EMBL/GenBank/DDBJ whole genome shotgun (WGS) entry which is preliminary data.</text>
</comment>
<evidence type="ECO:0000313" key="3">
    <source>
        <dbReference type="EMBL" id="GAA4024903.1"/>
    </source>
</evidence>
<evidence type="ECO:0000313" key="4">
    <source>
        <dbReference type="Proteomes" id="UP001501469"/>
    </source>
</evidence>
<evidence type="ECO:0000256" key="1">
    <source>
        <dbReference type="SAM" id="SignalP"/>
    </source>
</evidence>
<dbReference type="EMBL" id="BAABDK010000003">
    <property type="protein sequence ID" value="GAA4024903.1"/>
    <property type="molecule type" value="Genomic_DNA"/>
</dbReference>
<organism evidence="3 4">
    <name type="scientific">Hymenobacter glaciei</name>
    <dbReference type="NCBI Taxonomy" id="877209"/>
    <lineage>
        <taxon>Bacteria</taxon>
        <taxon>Pseudomonadati</taxon>
        <taxon>Bacteroidota</taxon>
        <taxon>Cytophagia</taxon>
        <taxon>Cytophagales</taxon>
        <taxon>Hymenobacteraceae</taxon>
        <taxon>Hymenobacter</taxon>
    </lineage>
</organism>
<feature type="domain" description="Peptidase S9 prolyl oligopeptidase catalytic" evidence="2">
    <location>
        <begin position="39"/>
        <end position="121"/>
    </location>
</feature>
<sequence length="126" mass="14287">MWARRPAFLALLYPVISFADGLARPGSRTNRLGENPTPAYLTRFSAERQVTAQTPPAFLAHAQDDNTVSVQHSRVFYQACLRHGVPVELHFCPYGGHGFGPRNKTTKDDWTERLKNWLDAHNLLTR</sequence>
<dbReference type="Proteomes" id="UP001501469">
    <property type="component" value="Unassembled WGS sequence"/>
</dbReference>
<dbReference type="SUPFAM" id="SSF53474">
    <property type="entry name" value="alpha/beta-Hydrolases"/>
    <property type="match status" value="1"/>
</dbReference>
<evidence type="ECO:0000259" key="2">
    <source>
        <dbReference type="Pfam" id="PF00326"/>
    </source>
</evidence>
<keyword evidence="1" id="KW-0732">Signal</keyword>
<gene>
    <name evidence="3" type="ORF">GCM10022409_06110</name>
</gene>
<proteinExistence type="predicted"/>
<dbReference type="Pfam" id="PF00326">
    <property type="entry name" value="Peptidase_S9"/>
    <property type="match status" value="1"/>
</dbReference>
<reference evidence="4" key="1">
    <citation type="journal article" date="2019" name="Int. J. Syst. Evol. Microbiol.">
        <title>The Global Catalogue of Microorganisms (GCM) 10K type strain sequencing project: providing services to taxonomists for standard genome sequencing and annotation.</title>
        <authorList>
            <consortium name="The Broad Institute Genomics Platform"/>
            <consortium name="The Broad Institute Genome Sequencing Center for Infectious Disease"/>
            <person name="Wu L."/>
            <person name="Ma J."/>
        </authorList>
    </citation>
    <scope>NUCLEOTIDE SEQUENCE [LARGE SCALE GENOMIC DNA]</scope>
    <source>
        <strain evidence="4">JCM 17225</strain>
    </source>
</reference>
<feature type="signal peptide" evidence="1">
    <location>
        <begin position="1"/>
        <end position="19"/>
    </location>
</feature>
<dbReference type="RefSeq" id="WP_345050144.1">
    <property type="nucleotide sequence ID" value="NZ_BAABDK010000003.1"/>
</dbReference>
<feature type="chain" id="PRO_5046106491" description="Peptidase S9 prolyl oligopeptidase catalytic domain-containing protein" evidence="1">
    <location>
        <begin position="20"/>
        <end position="126"/>
    </location>
</feature>
<protein>
    <recommendedName>
        <fullName evidence="2">Peptidase S9 prolyl oligopeptidase catalytic domain-containing protein</fullName>
    </recommendedName>
</protein>
<dbReference type="InterPro" id="IPR029058">
    <property type="entry name" value="AB_hydrolase_fold"/>
</dbReference>
<name>A0ABP7TE33_9BACT</name>
<dbReference type="Gene3D" id="3.40.50.1820">
    <property type="entry name" value="alpha/beta hydrolase"/>
    <property type="match status" value="1"/>
</dbReference>
<dbReference type="InterPro" id="IPR001375">
    <property type="entry name" value="Peptidase_S9_cat"/>
</dbReference>
<accession>A0ABP7TE33</accession>
<keyword evidence="4" id="KW-1185">Reference proteome</keyword>